<dbReference type="SUPFAM" id="SSF55729">
    <property type="entry name" value="Acyl-CoA N-acyltransferases (Nat)"/>
    <property type="match status" value="1"/>
</dbReference>
<proteinExistence type="predicted"/>
<comment type="caution">
    <text evidence="2">The sequence shown here is derived from an EMBL/GenBank/DDBJ whole genome shotgun (WGS) entry which is preliminary data.</text>
</comment>
<keyword evidence="2" id="KW-0808">Transferase</keyword>
<dbReference type="EMBL" id="QENQ01000001">
    <property type="protein sequence ID" value="PVX29091.1"/>
    <property type="molecule type" value="Genomic_DNA"/>
</dbReference>
<dbReference type="Proteomes" id="UP000245890">
    <property type="component" value="Unassembled WGS sequence"/>
</dbReference>
<dbReference type="Gene3D" id="3.40.630.30">
    <property type="match status" value="1"/>
</dbReference>
<keyword evidence="3" id="KW-1185">Reference proteome</keyword>
<gene>
    <name evidence="2" type="ORF">DD559_06875</name>
</gene>
<evidence type="ECO:0000259" key="1">
    <source>
        <dbReference type="PROSITE" id="PS51186"/>
    </source>
</evidence>
<dbReference type="AlphaFoldDB" id="A0A2U0SCS1"/>
<accession>A0A2U0SCS1</accession>
<dbReference type="CDD" id="cd04301">
    <property type="entry name" value="NAT_SF"/>
    <property type="match status" value="1"/>
</dbReference>
<dbReference type="PROSITE" id="PS51186">
    <property type="entry name" value="GNAT"/>
    <property type="match status" value="1"/>
</dbReference>
<evidence type="ECO:0000313" key="3">
    <source>
        <dbReference type="Proteomes" id="UP000245890"/>
    </source>
</evidence>
<protein>
    <submittedName>
        <fullName evidence="2">GNAT family N-acetyltransferase</fullName>
    </submittedName>
</protein>
<dbReference type="InterPro" id="IPR000182">
    <property type="entry name" value="GNAT_dom"/>
</dbReference>
<feature type="domain" description="N-acetyltransferase" evidence="1">
    <location>
        <begin position="19"/>
        <end position="171"/>
    </location>
</feature>
<name>A0A2U0SCS1_9SPHN</name>
<dbReference type="GO" id="GO:0016747">
    <property type="term" value="F:acyltransferase activity, transferring groups other than amino-acyl groups"/>
    <property type="evidence" value="ECO:0007669"/>
    <property type="project" value="InterPro"/>
</dbReference>
<organism evidence="2 3">
    <name type="scientific">Sphingomonas pokkalii</name>
    <dbReference type="NCBI Taxonomy" id="2175090"/>
    <lineage>
        <taxon>Bacteria</taxon>
        <taxon>Pseudomonadati</taxon>
        <taxon>Pseudomonadota</taxon>
        <taxon>Alphaproteobacteria</taxon>
        <taxon>Sphingomonadales</taxon>
        <taxon>Sphingomonadaceae</taxon>
        <taxon>Sphingomonas</taxon>
    </lineage>
</organism>
<dbReference type="InterPro" id="IPR016181">
    <property type="entry name" value="Acyl_CoA_acyltransferase"/>
</dbReference>
<dbReference type="OrthoDB" id="9807426at2"/>
<sequence length="171" mass="18994">MTATTAEPVQLATRSGLVIDVRTVRPDDEMLLTAFFDHVSNEDRRFRFFTASPHLQPHQAATLITVDHRQTESYLAFTAQGELVASAMLACDDALETAEVAISIRADRKGQGIGWSLLHYLTGEARARGVKRLQSIESRENHLAIELEREMGFIARPVDGDPSVVLLEVCF</sequence>
<evidence type="ECO:0000313" key="2">
    <source>
        <dbReference type="EMBL" id="PVX29091.1"/>
    </source>
</evidence>
<reference evidence="2 3" key="1">
    <citation type="submission" date="2018-05" db="EMBL/GenBank/DDBJ databases">
        <title>Description of Sphingomonas pokkalii sp nov, isolated from the rhizosphere of saline tolerant pokkali rice and its draft genome analysis.</title>
        <authorList>
            <person name="Menon R."/>
            <person name="Kumari S."/>
            <person name="Rameshkumar N."/>
        </authorList>
    </citation>
    <scope>NUCLEOTIDE SEQUENCE [LARGE SCALE GENOMIC DNA]</scope>
    <source>
        <strain evidence="2 3">L3B27</strain>
    </source>
</reference>
<dbReference type="Pfam" id="PF00583">
    <property type="entry name" value="Acetyltransf_1"/>
    <property type="match status" value="1"/>
</dbReference>
<dbReference type="RefSeq" id="WP_116468534.1">
    <property type="nucleotide sequence ID" value="NZ_QENQ01000001.1"/>
</dbReference>